<evidence type="ECO:0000256" key="3">
    <source>
        <dbReference type="ARBA" id="ARBA00012438"/>
    </source>
</evidence>
<feature type="transmembrane region" description="Helical" evidence="9">
    <location>
        <begin position="91"/>
        <end position="112"/>
    </location>
</feature>
<dbReference type="GO" id="GO:0005524">
    <property type="term" value="F:ATP binding"/>
    <property type="evidence" value="ECO:0007669"/>
    <property type="project" value="UniProtKB-KW"/>
</dbReference>
<dbReference type="Pfam" id="PF02518">
    <property type="entry name" value="HATPase_c"/>
    <property type="match status" value="1"/>
</dbReference>
<evidence type="ECO:0000256" key="2">
    <source>
        <dbReference type="ARBA" id="ARBA00004370"/>
    </source>
</evidence>
<keyword evidence="4" id="KW-0808">Transferase</keyword>
<evidence type="ECO:0000256" key="1">
    <source>
        <dbReference type="ARBA" id="ARBA00000085"/>
    </source>
</evidence>
<comment type="catalytic activity">
    <reaction evidence="1">
        <text>ATP + protein L-histidine = ADP + protein N-phospho-L-histidine.</text>
        <dbReference type="EC" id="2.7.13.3"/>
    </reaction>
</comment>
<dbReference type="EC" id="2.7.13.3" evidence="3"/>
<keyword evidence="8" id="KW-0902">Two-component regulatory system</keyword>
<dbReference type="InterPro" id="IPR050351">
    <property type="entry name" value="BphY/WalK/GraS-like"/>
</dbReference>
<keyword evidence="5" id="KW-0547">Nucleotide-binding</keyword>
<dbReference type="SMART" id="SM00387">
    <property type="entry name" value="HATPase_c"/>
    <property type="match status" value="1"/>
</dbReference>
<evidence type="ECO:0000256" key="7">
    <source>
        <dbReference type="ARBA" id="ARBA00022840"/>
    </source>
</evidence>
<dbReference type="InterPro" id="IPR036890">
    <property type="entry name" value="HATPase_C_sf"/>
</dbReference>
<keyword evidence="12" id="KW-1185">Reference proteome</keyword>
<feature type="transmembrane region" description="Helical" evidence="9">
    <location>
        <begin position="12"/>
        <end position="34"/>
    </location>
</feature>
<dbReference type="Gene3D" id="3.30.565.10">
    <property type="entry name" value="Histidine kinase-like ATPase, C-terminal domain"/>
    <property type="match status" value="1"/>
</dbReference>
<evidence type="ECO:0000259" key="10">
    <source>
        <dbReference type="PROSITE" id="PS50109"/>
    </source>
</evidence>
<evidence type="ECO:0000313" key="11">
    <source>
        <dbReference type="EMBL" id="TDW25986.1"/>
    </source>
</evidence>
<keyword evidence="9" id="KW-1133">Transmembrane helix</keyword>
<name>A0A4R8A6B9_9FIRM</name>
<keyword evidence="9" id="KW-0472">Membrane</keyword>
<dbReference type="InterPro" id="IPR005467">
    <property type="entry name" value="His_kinase_dom"/>
</dbReference>
<reference evidence="11 12" key="1">
    <citation type="submission" date="2019-03" db="EMBL/GenBank/DDBJ databases">
        <title>Genomic Encyclopedia of Type Strains, Phase IV (KMG-IV): sequencing the most valuable type-strain genomes for metagenomic binning, comparative biology and taxonomic classification.</title>
        <authorList>
            <person name="Goeker M."/>
        </authorList>
    </citation>
    <scope>NUCLEOTIDE SEQUENCE [LARGE SCALE GENOMIC DNA]</scope>
    <source>
        <strain evidence="11 12">DSM 28867</strain>
    </source>
</reference>
<dbReference type="Proteomes" id="UP000294743">
    <property type="component" value="Unassembled WGS sequence"/>
</dbReference>
<dbReference type="GO" id="GO:0000156">
    <property type="term" value="F:phosphorelay response regulator activity"/>
    <property type="evidence" value="ECO:0007669"/>
    <property type="project" value="TreeGrafter"/>
</dbReference>
<dbReference type="GO" id="GO:0030295">
    <property type="term" value="F:protein kinase activator activity"/>
    <property type="evidence" value="ECO:0007669"/>
    <property type="project" value="TreeGrafter"/>
</dbReference>
<accession>A0A4R8A6B9</accession>
<dbReference type="PANTHER" id="PTHR42878:SF7">
    <property type="entry name" value="SENSOR HISTIDINE KINASE GLRK"/>
    <property type="match status" value="1"/>
</dbReference>
<evidence type="ECO:0000313" key="12">
    <source>
        <dbReference type="Proteomes" id="UP000294743"/>
    </source>
</evidence>
<keyword evidence="7" id="KW-0067">ATP-binding</keyword>
<dbReference type="RefSeq" id="WP_134167503.1">
    <property type="nucleotide sequence ID" value="NZ_SODD01000002.1"/>
</dbReference>
<evidence type="ECO:0000256" key="5">
    <source>
        <dbReference type="ARBA" id="ARBA00022741"/>
    </source>
</evidence>
<evidence type="ECO:0000256" key="4">
    <source>
        <dbReference type="ARBA" id="ARBA00022679"/>
    </source>
</evidence>
<feature type="domain" description="Histidine kinase" evidence="10">
    <location>
        <begin position="166"/>
        <end position="360"/>
    </location>
</feature>
<comment type="caution">
    <text evidence="11">The sequence shown here is derived from an EMBL/GenBank/DDBJ whole genome shotgun (WGS) entry which is preliminary data.</text>
</comment>
<gene>
    <name evidence="11" type="ORF">EDD63_1027</name>
</gene>
<evidence type="ECO:0000256" key="8">
    <source>
        <dbReference type="ARBA" id="ARBA00023012"/>
    </source>
</evidence>
<dbReference type="SUPFAM" id="SSF55874">
    <property type="entry name" value="ATPase domain of HSP90 chaperone/DNA topoisomerase II/histidine kinase"/>
    <property type="match status" value="1"/>
</dbReference>
<dbReference type="InterPro" id="IPR004358">
    <property type="entry name" value="Sig_transdc_His_kin-like_C"/>
</dbReference>
<dbReference type="GO" id="GO:0004673">
    <property type="term" value="F:protein histidine kinase activity"/>
    <property type="evidence" value="ECO:0007669"/>
    <property type="project" value="UniProtKB-EC"/>
</dbReference>
<evidence type="ECO:0000256" key="6">
    <source>
        <dbReference type="ARBA" id="ARBA00022777"/>
    </source>
</evidence>
<dbReference type="GO" id="GO:0007234">
    <property type="term" value="P:osmosensory signaling via phosphorelay pathway"/>
    <property type="evidence" value="ECO:0007669"/>
    <property type="project" value="TreeGrafter"/>
</dbReference>
<dbReference type="EMBL" id="SODD01000002">
    <property type="protein sequence ID" value="TDW25986.1"/>
    <property type="molecule type" value="Genomic_DNA"/>
</dbReference>
<keyword evidence="6 11" id="KW-0418">Kinase</keyword>
<evidence type="ECO:0000256" key="9">
    <source>
        <dbReference type="SAM" id="Phobius"/>
    </source>
</evidence>
<keyword evidence="9" id="KW-0812">Transmembrane</keyword>
<protein>
    <recommendedName>
        <fullName evidence="3">histidine kinase</fullName>
        <ecNumber evidence="3">2.7.13.3</ecNumber>
    </recommendedName>
</protein>
<sequence length="360" mass="41743">MRRLIKHRRKSAFAIALFSLSITCVLILAIYVVYQDVDKSASNQSGILYQLSSEELASSIIDKTDITIQDSRMIPIQKYQSHIQNQVFASLVPYGMTCIVFLFIVSTQFWLYMRRLHDKEAYQLAQHLKYREYETEVDHPMLQETVRLLKKSFDEQLYDQQKLYSYLSHEQKNTLAILKTELEATNHKEYQKKLDDLSSSIDDVLTLSESKEYVTMGIVDVSLVCAEVCDQYRRVYPKIAFSFDEQDICDVWGKHRWLFRAISNLVDNAIKYGSNQKVSIEVKREYDCVIVIVKDQGVGIPTKKQDQIFQHSYRVNELNQDGYGIGLSLVRHVCDLCSGFAYVESKEQEGSTFYLSFPAV</sequence>
<dbReference type="InterPro" id="IPR003594">
    <property type="entry name" value="HATPase_dom"/>
</dbReference>
<comment type="subcellular location">
    <subcellularLocation>
        <location evidence="2">Membrane</location>
    </subcellularLocation>
</comment>
<organism evidence="11 12">
    <name type="scientific">Breznakia blatticola</name>
    <dbReference type="NCBI Taxonomy" id="1754012"/>
    <lineage>
        <taxon>Bacteria</taxon>
        <taxon>Bacillati</taxon>
        <taxon>Bacillota</taxon>
        <taxon>Erysipelotrichia</taxon>
        <taxon>Erysipelotrichales</taxon>
        <taxon>Erysipelotrichaceae</taxon>
        <taxon>Breznakia</taxon>
    </lineage>
</organism>
<dbReference type="PANTHER" id="PTHR42878">
    <property type="entry name" value="TWO-COMPONENT HISTIDINE KINASE"/>
    <property type="match status" value="1"/>
</dbReference>
<dbReference type="PROSITE" id="PS50109">
    <property type="entry name" value="HIS_KIN"/>
    <property type="match status" value="1"/>
</dbReference>
<dbReference type="AlphaFoldDB" id="A0A4R8A6B9"/>
<dbReference type="PRINTS" id="PR00344">
    <property type="entry name" value="BCTRLSENSOR"/>
</dbReference>
<proteinExistence type="predicted"/>
<dbReference type="OrthoDB" id="9813151at2"/>